<reference evidence="2 3" key="1">
    <citation type="submission" date="2024-11" db="EMBL/GenBank/DDBJ databases">
        <title>Chromosome-level genome assembly of the freshwater bivalve Anodonta woodiana.</title>
        <authorList>
            <person name="Chen X."/>
        </authorList>
    </citation>
    <scope>NUCLEOTIDE SEQUENCE [LARGE SCALE GENOMIC DNA]</scope>
    <source>
        <strain evidence="2">MN2024</strain>
        <tissue evidence="2">Gills</tissue>
    </source>
</reference>
<accession>A0ABD3V198</accession>
<feature type="non-terminal residue" evidence="2">
    <location>
        <position position="51"/>
    </location>
</feature>
<evidence type="ECO:0000256" key="1">
    <source>
        <dbReference type="SAM" id="MobiDB-lite"/>
    </source>
</evidence>
<dbReference type="AlphaFoldDB" id="A0ABD3V198"/>
<name>A0ABD3V198_SINWO</name>
<dbReference type="Proteomes" id="UP001634394">
    <property type="component" value="Unassembled WGS sequence"/>
</dbReference>
<protein>
    <submittedName>
        <fullName evidence="2">Uncharacterized protein</fullName>
    </submittedName>
</protein>
<comment type="caution">
    <text evidence="2">The sequence shown here is derived from an EMBL/GenBank/DDBJ whole genome shotgun (WGS) entry which is preliminary data.</text>
</comment>
<evidence type="ECO:0000313" key="2">
    <source>
        <dbReference type="EMBL" id="KAL3854746.1"/>
    </source>
</evidence>
<sequence>IIAAHQEKCSQQTYSDSTQDQGLENSFHIMKEVDECEIDNVKTLTSSVGCQ</sequence>
<gene>
    <name evidence="2" type="ORF">ACJMK2_013995</name>
</gene>
<feature type="region of interest" description="Disordered" evidence="1">
    <location>
        <begin position="1"/>
        <end position="22"/>
    </location>
</feature>
<dbReference type="EMBL" id="JBJQND010000014">
    <property type="protein sequence ID" value="KAL3854746.1"/>
    <property type="molecule type" value="Genomic_DNA"/>
</dbReference>
<evidence type="ECO:0000313" key="3">
    <source>
        <dbReference type="Proteomes" id="UP001634394"/>
    </source>
</evidence>
<keyword evidence="3" id="KW-1185">Reference proteome</keyword>
<proteinExistence type="predicted"/>
<feature type="non-terminal residue" evidence="2">
    <location>
        <position position="1"/>
    </location>
</feature>
<organism evidence="2 3">
    <name type="scientific">Sinanodonta woodiana</name>
    <name type="common">Chinese pond mussel</name>
    <name type="synonym">Anodonta woodiana</name>
    <dbReference type="NCBI Taxonomy" id="1069815"/>
    <lineage>
        <taxon>Eukaryota</taxon>
        <taxon>Metazoa</taxon>
        <taxon>Spiralia</taxon>
        <taxon>Lophotrochozoa</taxon>
        <taxon>Mollusca</taxon>
        <taxon>Bivalvia</taxon>
        <taxon>Autobranchia</taxon>
        <taxon>Heteroconchia</taxon>
        <taxon>Palaeoheterodonta</taxon>
        <taxon>Unionida</taxon>
        <taxon>Unionoidea</taxon>
        <taxon>Unionidae</taxon>
        <taxon>Unioninae</taxon>
        <taxon>Sinanodonta</taxon>
    </lineage>
</organism>
<feature type="compositionally biased region" description="Low complexity" evidence="1">
    <location>
        <begin position="10"/>
        <end position="21"/>
    </location>
</feature>